<proteinExistence type="predicted"/>
<organism evidence="1 2">
    <name type="scientific">Discostella pseudostelligera</name>
    <dbReference type="NCBI Taxonomy" id="259834"/>
    <lineage>
        <taxon>Eukaryota</taxon>
        <taxon>Sar</taxon>
        <taxon>Stramenopiles</taxon>
        <taxon>Ochrophyta</taxon>
        <taxon>Bacillariophyta</taxon>
        <taxon>Coscinodiscophyceae</taxon>
        <taxon>Thalassiosirophycidae</taxon>
        <taxon>Stephanodiscales</taxon>
        <taxon>Stephanodiscaceae</taxon>
        <taxon>Discostella</taxon>
    </lineage>
</organism>
<sequence>MGNESSKSSNSNRMAVSAVAHMMRITKPQLLALRDKCLSVSDTGASSGCYRLTRLSFANAMLEMNVAYEPDYQIMEKLFVMWDIDGVGWVDPLEFFAGLGPLASVMDVATKLQFSLEVYDHEKTGRLNRDDLMTVLSAINTTSSYLGDAVLRRSQIRRIVNDQFEDEYEDAEESLMICTENVLKMTSHPLMFAFTAGAGTARYGTAQ</sequence>
<reference evidence="1 2" key="1">
    <citation type="submission" date="2024-10" db="EMBL/GenBank/DDBJ databases">
        <title>Updated reference genomes for cyclostephanoid diatoms.</title>
        <authorList>
            <person name="Roberts W.R."/>
            <person name="Alverson A.J."/>
        </authorList>
    </citation>
    <scope>NUCLEOTIDE SEQUENCE [LARGE SCALE GENOMIC DNA]</scope>
    <source>
        <strain evidence="1 2">AJA232-27</strain>
    </source>
</reference>
<evidence type="ECO:0000313" key="1">
    <source>
        <dbReference type="EMBL" id="KAL3767999.1"/>
    </source>
</evidence>
<dbReference type="Gene3D" id="1.10.238.10">
    <property type="entry name" value="EF-hand"/>
    <property type="match status" value="1"/>
</dbReference>
<dbReference type="Proteomes" id="UP001530293">
    <property type="component" value="Unassembled WGS sequence"/>
</dbReference>
<dbReference type="AlphaFoldDB" id="A0ABD3MXE8"/>
<dbReference type="SUPFAM" id="SSF47473">
    <property type="entry name" value="EF-hand"/>
    <property type="match status" value="1"/>
</dbReference>
<comment type="caution">
    <text evidence="1">The sequence shown here is derived from an EMBL/GenBank/DDBJ whole genome shotgun (WGS) entry which is preliminary data.</text>
</comment>
<dbReference type="EMBL" id="JALLBG020000070">
    <property type="protein sequence ID" value="KAL3767999.1"/>
    <property type="molecule type" value="Genomic_DNA"/>
</dbReference>
<accession>A0ABD3MXE8</accession>
<gene>
    <name evidence="1" type="ORF">ACHAWU_005457</name>
</gene>
<dbReference type="InterPro" id="IPR011992">
    <property type="entry name" value="EF-hand-dom_pair"/>
</dbReference>
<keyword evidence="2" id="KW-1185">Reference proteome</keyword>
<evidence type="ECO:0000313" key="2">
    <source>
        <dbReference type="Proteomes" id="UP001530293"/>
    </source>
</evidence>
<evidence type="ECO:0008006" key="3">
    <source>
        <dbReference type="Google" id="ProtNLM"/>
    </source>
</evidence>
<name>A0ABD3MXE8_9STRA</name>
<protein>
    <recommendedName>
        <fullName evidence="3">Calmodulin</fullName>
    </recommendedName>
</protein>